<dbReference type="Gene3D" id="3.40.50.300">
    <property type="entry name" value="P-loop containing nucleotide triphosphate hydrolases"/>
    <property type="match status" value="1"/>
</dbReference>
<reference evidence="12 13" key="1">
    <citation type="submission" date="2018-11" db="EMBL/GenBank/DDBJ databases">
        <title>Sequencing the genomes of 1000 actinobacteria strains.</title>
        <authorList>
            <person name="Klenk H.-P."/>
        </authorList>
    </citation>
    <scope>NUCLEOTIDE SEQUENCE [LARGE SCALE GENOMIC DNA]</scope>
    <source>
        <strain evidence="12 13">DSM 14012</strain>
    </source>
</reference>
<evidence type="ECO:0000256" key="2">
    <source>
        <dbReference type="ARBA" id="ARBA00022448"/>
    </source>
</evidence>
<evidence type="ECO:0000256" key="3">
    <source>
        <dbReference type="ARBA" id="ARBA00022475"/>
    </source>
</evidence>
<feature type="transmembrane region" description="Helical" evidence="9">
    <location>
        <begin position="158"/>
        <end position="181"/>
    </location>
</feature>
<feature type="domain" description="ABC transporter" evidence="10">
    <location>
        <begin position="327"/>
        <end position="570"/>
    </location>
</feature>
<keyword evidence="7 9" id="KW-1133">Transmembrane helix</keyword>
<accession>A0A3N2C7U6</accession>
<dbReference type="GO" id="GO:0015421">
    <property type="term" value="F:ABC-type oligopeptide transporter activity"/>
    <property type="evidence" value="ECO:0007669"/>
    <property type="project" value="TreeGrafter"/>
</dbReference>
<dbReference type="InterPro" id="IPR003439">
    <property type="entry name" value="ABC_transporter-like_ATP-bd"/>
</dbReference>
<keyword evidence="13" id="KW-1185">Reference proteome</keyword>
<gene>
    <name evidence="12" type="ORF">EDD42_3700</name>
</gene>
<dbReference type="Proteomes" id="UP000266915">
    <property type="component" value="Unassembled WGS sequence"/>
</dbReference>
<dbReference type="CDD" id="cd18548">
    <property type="entry name" value="ABC_6TM_Tm287_like"/>
    <property type="match status" value="1"/>
</dbReference>
<evidence type="ECO:0000256" key="1">
    <source>
        <dbReference type="ARBA" id="ARBA00004651"/>
    </source>
</evidence>
<feature type="transmembrane region" description="Helical" evidence="9">
    <location>
        <begin position="14"/>
        <end position="34"/>
    </location>
</feature>
<protein>
    <submittedName>
        <fullName evidence="12">ATP-binding cassette subfamily B protein</fullName>
    </submittedName>
</protein>
<dbReference type="Pfam" id="PF00005">
    <property type="entry name" value="ABC_tran"/>
    <property type="match status" value="1"/>
</dbReference>
<evidence type="ECO:0000313" key="13">
    <source>
        <dbReference type="Proteomes" id="UP000266915"/>
    </source>
</evidence>
<dbReference type="RefSeq" id="WP_085511393.1">
    <property type="nucleotide sequence ID" value="NZ_FXAP01000002.1"/>
</dbReference>
<dbReference type="GO" id="GO:0016887">
    <property type="term" value="F:ATP hydrolysis activity"/>
    <property type="evidence" value="ECO:0007669"/>
    <property type="project" value="InterPro"/>
</dbReference>
<dbReference type="FunFam" id="1.20.1560.10:FF:000040">
    <property type="entry name" value="Multidrug ABC transporter ATP-binding protein"/>
    <property type="match status" value="1"/>
</dbReference>
<feature type="transmembrane region" description="Helical" evidence="9">
    <location>
        <begin position="238"/>
        <end position="261"/>
    </location>
</feature>
<dbReference type="InterPro" id="IPR036640">
    <property type="entry name" value="ABC1_TM_sf"/>
</dbReference>
<dbReference type="SUPFAM" id="SSF52540">
    <property type="entry name" value="P-loop containing nucleoside triphosphate hydrolases"/>
    <property type="match status" value="1"/>
</dbReference>
<keyword evidence="4 9" id="KW-0812">Transmembrane</keyword>
<dbReference type="SUPFAM" id="SSF90123">
    <property type="entry name" value="ABC transporter transmembrane region"/>
    <property type="match status" value="1"/>
</dbReference>
<evidence type="ECO:0000256" key="7">
    <source>
        <dbReference type="ARBA" id="ARBA00022989"/>
    </source>
</evidence>
<keyword evidence="5" id="KW-0547">Nucleotide-binding</keyword>
<feature type="transmembrane region" description="Helical" evidence="9">
    <location>
        <begin position="128"/>
        <end position="152"/>
    </location>
</feature>
<comment type="subcellular location">
    <subcellularLocation>
        <location evidence="1">Cell membrane</location>
        <topology evidence="1">Multi-pass membrane protein</topology>
    </subcellularLocation>
</comment>
<evidence type="ECO:0000259" key="10">
    <source>
        <dbReference type="PROSITE" id="PS50893"/>
    </source>
</evidence>
<dbReference type="Pfam" id="PF00664">
    <property type="entry name" value="ABC_membrane"/>
    <property type="match status" value="1"/>
</dbReference>
<comment type="caution">
    <text evidence="12">The sequence shown here is derived from an EMBL/GenBank/DDBJ whole genome shotgun (WGS) entry which is preliminary data.</text>
</comment>
<evidence type="ECO:0000256" key="5">
    <source>
        <dbReference type="ARBA" id="ARBA00022741"/>
    </source>
</evidence>
<feature type="domain" description="ABC transmembrane type-1" evidence="11">
    <location>
        <begin position="19"/>
        <end position="301"/>
    </location>
</feature>
<dbReference type="SMART" id="SM00382">
    <property type="entry name" value="AAA"/>
    <property type="match status" value="1"/>
</dbReference>
<evidence type="ECO:0000256" key="9">
    <source>
        <dbReference type="SAM" id="Phobius"/>
    </source>
</evidence>
<evidence type="ECO:0000256" key="4">
    <source>
        <dbReference type="ARBA" id="ARBA00022692"/>
    </source>
</evidence>
<feature type="transmembrane region" description="Helical" evidence="9">
    <location>
        <begin position="281"/>
        <end position="299"/>
    </location>
</feature>
<evidence type="ECO:0000313" key="12">
    <source>
        <dbReference type="EMBL" id="ROR83586.1"/>
    </source>
</evidence>
<evidence type="ECO:0000256" key="6">
    <source>
        <dbReference type="ARBA" id="ARBA00022840"/>
    </source>
</evidence>
<name>A0A3N2C7U6_9MICO</name>
<dbReference type="GO" id="GO:0005524">
    <property type="term" value="F:ATP binding"/>
    <property type="evidence" value="ECO:0007669"/>
    <property type="project" value="UniProtKB-KW"/>
</dbReference>
<dbReference type="PANTHER" id="PTHR43394:SF1">
    <property type="entry name" value="ATP-BINDING CASSETTE SUB-FAMILY B MEMBER 10, MITOCHONDRIAL"/>
    <property type="match status" value="1"/>
</dbReference>
<keyword evidence="3" id="KW-1003">Cell membrane</keyword>
<dbReference type="Gene3D" id="1.20.1560.10">
    <property type="entry name" value="ABC transporter type 1, transmembrane domain"/>
    <property type="match status" value="1"/>
</dbReference>
<dbReference type="PROSITE" id="PS50929">
    <property type="entry name" value="ABC_TM1F"/>
    <property type="match status" value="1"/>
</dbReference>
<dbReference type="GO" id="GO:0005886">
    <property type="term" value="C:plasma membrane"/>
    <property type="evidence" value="ECO:0007669"/>
    <property type="project" value="UniProtKB-SubCell"/>
</dbReference>
<dbReference type="PANTHER" id="PTHR43394">
    <property type="entry name" value="ATP-DEPENDENT PERMEASE MDL1, MITOCHONDRIAL"/>
    <property type="match status" value="1"/>
</dbReference>
<dbReference type="FunFam" id="3.40.50.300:FF:000854">
    <property type="entry name" value="Multidrug ABC transporter ATP-binding protein"/>
    <property type="match status" value="1"/>
</dbReference>
<keyword evidence="8 9" id="KW-0472">Membrane</keyword>
<dbReference type="InterPro" id="IPR003593">
    <property type="entry name" value="AAA+_ATPase"/>
</dbReference>
<proteinExistence type="predicted"/>
<dbReference type="InterPro" id="IPR039421">
    <property type="entry name" value="Type_1_exporter"/>
</dbReference>
<organism evidence="12 13">
    <name type="scientific">Plantibacter flavus</name>
    <dbReference type="NCBI Taxonomy" id="150123"/>
    <lineage>
        <taxon>Bacteria</taxon>
        <taxon>Bacillati</taxon>
        <taxon>Actinomycetota</taxon>
        <taxon>Actinomycetes</taxon>
        <taxon>Micrococcales</taxon>
        <taxon>Microbacteriaceae</taxon>
        <taxon>Plantibacter</taxon>
    </lineage>
</organism>
<sequence length="578" mass="62701">MALLALALRHAKPYAAWVIAVFVLQLVSTIAALYLPSLNAQIIDQGVSRGDTDFIWSTGMTMLVVCLVQVAAAIGGVYFGARTAMAIGRDLRREFYRKVDSLGALEIGGFGSATLITRGTNDVQQVQMLVLMTLNFMVSAPIMCVGGIIMALREDAGLSWLVWVSVPVLFIIVGFLVYLLMPLFRQMQDRIDGINSVLREQIIGIRVVRAFVREPFESERYDRANEALTRVSIKVGNIFVLMFPVIMMVLHLATAAVLWFGGQRVDAGQMQIGSLTAFLQYLLQILTSVMMGVFMVMMIPRAVVCAERIQSVLDTEPSLTVPTSTDIRVPSVGRVEFTGVTFGYPGAERPVLSDVTFTAEPGKTTAIVGSTGSGKTTLLSLIPRLYDPQQGHVTIDGVPVSQLTRQQIAGVVGIVPQKPYLFSGTIASNLRFGRPEATDDELWSALDVAQAEDFVRAKPKMLNDGVAQGGTNVSGGQRQRLCIARALVAKPRVYLFDDSFSALDVATDARLRAALGDSTADATVIIVAQRIATIREADHIIVMNDGGIVGRGTHDELLESNETYREIVQSQLAVEGVA</sequence>
<keyword evidence="6 12" id="KW-0067">ATP-binding</keyword>
<evidence type="ECO:0000256" key="8">
    <source>
        <dbReference type="ARBA" id="ARBA00023136"/>
    </source>
</evidence>
<dbReference type="PROSITE" id="PS00211">
    <property type="entry name" value="ABC_TRANSPORTER_1"/>
    <property type="match status" value="1"/>
</dbReference>
<dbReference type="AlphaFoldDB" id="A0A3N2C7U6"/>
<evidence type="ECO:0000259" key="11">
    <source>
        <dbReference type="PROSITE" id="PS50929"/>
    </source>
</evidence>
<dbReference type="EMBL" id="RKHL01000001">
    <property type="protein sequence ID" value="ROR83586.1"/>
    <property type="molecule type" value="Genomic_DNA"/>
</dbReference>
<dbReference type="PROSITE" id="PS50893">
    <property type="entry name" value="ABC_TRANSPORTER_2"/>
    <property type="match status" value="1"/>
</dbReference>
<feature type="transmembrane region" description="Helical" evidence="9">
    <location>
        <begin position="54"/>
        <end position="79"/>
    </location>
</feature>
<dbReference type="InterPro" id="IPR017871">
    <property type="entry name" value="ABC_transporter-like_CS"/>
</dbReference>
<keyword evidence="2" id="KW-0813">Transport</keyword>
<dbReference type="InterPro" id="IPR027417">
    <property type="entry name" value="P-loop_NTPase"/>
</dbReference>
<dbReference type="InterPro" id="IPR011527">
    <property type="entry name" value="ABC1_TM_dom"/>
</dbReference>